<evidence type="ECO:0000313" key="11">
    <source>
        <dbReference type="Proteomes" id="UP000789572"/>
    </source>
</evidence>
<gene>
    <name evidence="10" type="ORF">POCULU_LOCUS3584</name>
</gene>
<evidence type="ECO:0000256" key="3">
    <source>
        <dbReference type="ARBA" id="ARBA00009295"/>
    </source>
</evidence>
<keyword evidence="4" id="KW-0560">Oxidoreductase</keyword>
<dbReference type="OrthoDB" id="1461976at2759"/>
<dbReference type="InterPro" id="IPR012171">
    <property type="entry name" value="Fatty_acid_desaturase"/>
</dbReference>
<organism evidence="10 11">
    <name type="scientific">Paraglomus occultum</name>
    <dbReference type="NCBI Taxonomy" id="144539"/>
    <lineage>
        <taxon>Eukaryota</taxon>
        <taxon>Fungi</taxon>
        <taxon>Fungi incertae sedis</taxon>
        <taxon>Mucoromycota</taxon>
        <taxon>Glomeromycotina</taxon>
        <taxon>Glomeromycetes</taxon>
        <taxon>Paraglomerales</taxon>
        <taxon>Paraglomeraceae</taxon>
        <taxon>Paraglomus</taxon>
    </lineage>
</organism>
<keyword evidence="5 7" id="KW-0472">Membrane</keyword>
<feature type="domain" description="Fatty acid desaturase" evidence="8">
    <location>
        <begin position="95"/>
        <end position="303"/>
    </location>
</feature>
<feature type="transmembrane region" description="Helical" evidence="7">
    <location>
        <begin position="127"/>
        <end position="147"/>
    </location>
</feature>
<sequence length="325" mass="37295">MAPPHTETTTTTTDTTPSTLHHRSSASPKVQYERNYIPPTFTIKQIRSAIPSHCFQRSALRSFSYVIKDLTAIAILFYLATHIDTHLPVYLRYIAWPLYWFWQGAFATGIWVIAHECGHQSFSDSKTLCNVVGLVLHSALLVPYYAWRLTHSRHHKHNGDIYKDEVFVPKTRSQLGLPKKGSEEDMERIRKSKEGGFFEDVPIFQLASLIGQQLIGWPMYLIVNASGREYPGWPNHFIPTSAIFEPKHYTSVVISDIGLAVTLSVLGYFTYAYSFMTVVKYYVVPYLVVNHWLVMITYLQHTDPKLPHYRGELWDFIKGATCTSE</sequence>
<proteinExistence type="inferred from homology"/>
<evidence type="ECO:0000259" key="9">
    <source>
        <dbReference type="Pfam" id="PF11960"/>
    </source>
</evidence>
<dbReference type="InterPro" id="IPR021863">
    <property type="entry name" value="FAS_N"/>
</dbReference>
<dbReference type="Pfam" id="PF11960">
    <property type="entry name" value="DUF3474"/>
    <property type="match status" value="1"/>
</dbReference>
<protein>
    <submittedName>
        <fullName evidence="10">7411_t:CDS:1</fullName>
    </submittedName>
</protein>
<evidence type="ECO:0000256" key="6">
    <source>
        <dbReference type="SAM" id="MobiDB-lite"/>
    </source>
</evidence>
<evidence type="ECO:0000256" key="1">
    <source>
        <dbReference type="ARBA" id="ARBA00004370"/>
    </source>
</evidence>
<dbReference type="PANTHER" id="PTHR32100">
    <property type="entry name" value="OMEGA-6 FATTY ACID DESATURASE, CHLOROPLASTIC"/>
    <property type="match status" value="1"/>
</dbReference>
<dbReference type="GO" id="GO:0016717">
    <property type="term" value="F:oxidoreductase activity, acting on paired donors, with oxidation of a pair of donors resulting in the reduction of molecular oxygen to two molecules of water"/>
    <property type="evidence" value="ECO:0007669"/>
    <property type="project" value="InterPro"/>
</dbReference>
<dbReference type="GO" id="GO:0006629">
    <property type="term" value="P:lipid metabolic process"/>
    <property type="evidence" value="ECO:0007669"/>
    <property type="project" value="InterPro"/>
</dbReference>
<dbReference type="EMBL" id="CAJVPJ010000404">
    <property type="protein sequence ID" value="CAG8521279.1"/>
    <property type="molecule type" value="Genomic_DNA"/>
</dbReference>
<reference evidence="10" key="1">
    <citation type="submission" date="2021-06" db="EMBL/GenBank/DDBJ databases">
        <authorList>
            <person name="Kallberg Y."/>
            <person name="Tangrot J."/>
            <person name="Rosling A."/>
        </authorList>
    </citation>
    <scope>NUCLEOTIDE SEQUENCE</scope>
    <source>
        <strain evidence="10">IA702</strain>
    </source>
</reference>
<feature type="compositionally biased region" description="Low complexity" evidence="6">
    <location>
        <begin position="1"/>
        <end position="19"/>
    </location>
</feature>
<comment type="similarity">
    <text evidence="3">Belongs to the fatty acid desaturase type 1 family.</text>
</comment>
<dbReference type="Pfam" id="PF00487">
    <property type="entry name" value="FA_desaturase"/>
    <property type="match status" value="1"/>
</dbReference>
<feature type="region of interest" description="Disordered" evidence="6">
    <location>
        <begin position="1"/>
        <end position="28"/>
    </location>
</feature>
<accession>A0A9N9FAL3</accession>
<dbReference type="GO" id="GO:0016020">
    <property type="term" value="C:membrane"/>
    <property type="evidence" value="ECO:0007669"/>
    <property type="project" value="UniProtKB-SubCell"/>
</dbReference>
<keyword evidence="11" id="KW-1185">Reference proteome</keyword>
<keyword evidence="7" id="KW-0812">Transmembrane</keyword>
<dbReference type="InterPro" id="IPR005804">
    <property type="entry name" value="FA_desaturase_dom"/>
</dbReference>
<feature type="transmembrane region" description="Helical" evidence="7">
    <location>
        <begin position="249"/>
        <end position="269"/>
    </location>
</feature>
<dbReference type="CDD" id="cd03507">
    <property type="entry name" value="Delta12-FADS-like"/>
    <property type="match status" value="1"/>
</dbReference>
<feature type="transmembrane region" description="Helical" evidence="7">
    <location>
        <begin position="63"/>
        <end position="81"/>
    </location>
</feature>
<comment type="caution">
    <text evidence="10">The sequence shown here is derived from an EMBL/GenBank/DDBJ whole genome shotgun (WGS) entry which is preliminary data.</text>
</comment>
<dbReference type="AlphaFoldDB" id="A0A9N9FAL3"/>
<keyword evidence="7" id="KW-1133">Transmembrane helix</keyword>
<evidence type="ECO:0000259" key="8">
    <source>
        <dbReference type="Pfam" id="PF00487"/>
    </source>
</evidence>
<evidence type="ECO:0000256" key="2">
    <source>
        <dbReference type="ARBA" id="ARBA00005189"/>
    </source>
</evidence>
<comment type="subcellular location">
    <subcellularLocation>
        <location evidence="1">Membrane</location>
    </subcellularLocation>
</comment>
<feature type="transmembrane region" description="Helical" evidence="7">
    <location>
        <begin position="93"/>
        <end position="115"/>
    </location>
</feature>
<dbReference type="Proteomes" id="UP000789572">
    <property type="component" value="Unassembled WGS sequence"/>
</dbReference>
<name>A0A9N9FAL3_9GLOM</name>
<evidence type="ECO:0000256" key="4">
    <source>
        <dbReference type="ARBA" id="ARBA00023002"/>
    </source>
</evidence>
<feature type="transmembrane region" description="Helical" evidence="7">
    <location>
        <begin position="281"/>
        <end position="299"/>
    </location>
</feature>
<evidence type="ECO:0000256" key="5">
    <source>
        <dbReference type="ARBA" id="ARBA00023136"/>
    </source>
</evidence>
<evidence type="ECO:0000313" key="10">
    <source>
        <dbReference type="EMBL" id="CAG8521279.1"/>
    </source>
</evidence>
<evidence type="ECO:0000256" key="7">
    <source>
        <dbReference type="SAM" id="Phobius"/>
    </source>
</evidence>
<feature type="domain" description="Fatty acid desaturase N-terminal" evidence="9">
    <location>
        <begin position="37"/>
        <end position="73"/>
    </location>
</feature>
<comment type="pathway">
    <text evidence="2">Lipid metabolism.</text>
</comment>